<reference evidence="4" key="1">
    <citation type="submission" date="2018-06" db="EMBL/GenBank/DDBJ databases">
        <authorList>
            <person name="Guldener U."/>
        </authorList>
    </citation>
    <scope>NUCLEOTIDE SEQUENCE [LARGE SCALE GENOMIC DNA]</scope>
    <source>
        <strain evidence="4">UTAD17</strain>
    </source>
</reference>
<dbReference type="InterPro" id="IPR006575">
    <property type="entry name" value="RWD_dom"/>
</dbReference>
<evidence type="ECO:0000259" key="2">
    <source>
        <dbReference type="PROSITE" id="PS50908"/>
    </source>
</evidence>
<evidence type="ECO:0000313" key="3">
    <source>
        <dbReference type="EMBL" id="SSD61658.1"/>
    </source>
</evidence>
<dbReference type="InterPro" id="IPR040213">
    <property type="entry name" value="GIR2-like"/>
</dbReference>
<sequence length="261" mass="30553">MTDYKEEQLQELDILQSIYPDEISIINNEFPAIALQVNLLIETIPKDTSSFTAEMIDWEYHLNIMFKLPENYPDVAPLIEITPIETKKSHIKEEEEEEEEEDQAYDEHGNPIKSKITDIPGKIHFDDEYIHDKLLSHTIPSQIENDMLLGMPMLFTLINSIKEDAEEYYTEKLHQYELKHEKEIQERELIENAKFVGTKVTKETFNAWRIKFRKELSLDERNKERLMKSHGGRLSGRQIFEQGLAGDDDDEQELIEGVAVV</sequence>
<accession>A0A376BAD4</accession>
<dbReference type="PROSITE" id="PS50908">
    <property type="entry name" value="RWD"/>
    <property type="match status" value="1"/>
</dbReference>
<dbReference type="Gene3D" id="3.10.110.10">
    <property type="entry name" value="Ubiquitin Conjugating Enzyme"/>
    <property type="match status" value="1"/>
</dbReference>
<dbReference type="InterPro" id="IPR016135">
    <property type="entry name" value="UBQ-conjugating_enzyme/RWD"/>
</dbReference>
<proteinExistence type="predicted"/>
<keyword evidence="4" id="KW-1185">Reference proteome</keyword>
<dbReference type="SMART" id="SM00591">
    <property type="entry name" value="RWD"/>
    <property type="match status" value="1"/>
</dbReference>
<dbReference type="PANTHER" id="PTHR12292">
    <property type="entry name" value="RWD DOMAIN-CONTAINING PROTEIN"/>
    <property type="match status" value="1"/>
</dbReference>
<evidence type="ECO:0000256" key="1">
    <source>
        <dbReference type="SAM" id="MobiDB-lite"/>
    </source>
</evidence>
<dbReference type="OrthoDB" id="277175at2759"/>
<dbReference type="AlphaFoldDB" id="A0A376BAD4"/>
<dbReference type="SUPFAM" id="SSF54495">
    <property type="entry name" value="UBC-like"/>
    <property type="match status" value="1"/>
</dbReference>
<protein>
    <submittedName>
        <fullName evidence="3">Related to Protein GIR2</fullName>
    </submittedName>
</protein>
<feature type="region of interest" description="Disordered" evidence="1">
    <location>
        <begin position="87"/>
        <end position="111"/>
    </location>
</feature>
<dbReference type="VEuPathDB" id="FungiDB:SCODWIG_03419"/>
<dbReference type="Pfam" id="PF05773">
    <property type="entry name" value="RWD"/>
    <property type="match status" value="1"/>
</dbReference>
<evidence type="ECO:0000313" key="4">
    <source>
        <dbReference type="Proteomes" id="UP000262825"/>
    </source>
</evidence>
<feature type="domain" description="RWD" evidence="2">
    <location>
        <begin position="10"/>
        <end position="168"/>
    </location>
</feature>
<gene>
    <name evidence="3" type="ORF">SCODWIG_03419</name>
</gene>
<dbReference type="Proteomes" id="UP000262825">
    <property type="component" value="Unassembled WGS sequence"/>
</dbReference>
<feature type="compositionally biased region" description="Acidic residues" evidence="1">
    <location>
        <begin position="94"/>
        <end position="104"/>
    </location>
</feature>
<name>A0A376BAD4_9ASCO</name>
<dbReference type="EMBL" id="UFAJ01000815">
    <property type="protein sequence ID" value="SSD61658.1"/>
    <property type="molecule type" value="Genomic_DNA"/>
</dbReference>
<organism evidence="3 4">
    <name type="scientific">Saccharomycodes ludwigii</name>
    <dbReference type="NCBI Taxonomy" id="36035"/>
    <lineage>
        <taxon>Eukaryota</taxon>
        <taxon>Fungi</taxon>
        <taxon>Dikarya</taxon>
        <taxon>Ascomycota</taxon>
        <taxon>Saccharomycotina</taxon>
        <taxon>Saccharomycetes</taxon>
        <taxon>Saccharomycodales</taxon>
        <taxon>Saccharomycodaceae</taxon>
        <taxon>Saccharomycodes</taxon>
    </lineage>
</organism>